<dbReference type="SUPFAM" id="SSF101082">
    <property type="entry name" value="Typo IV secretion system protein TraC"/>
    <property type="match status" value="1"/>
</dbReference>
<sequence>MSTNIRTTWNATIAAAQRFARTGVMCVALTAAGAACIAVGPANAQWAVTDLPQTIQVMLADLKRAQDDSKSFQAQSQQLSTQLRQYEDMARNSGRLSESQWASVTGDMKKLRNVYNKTKALAYQAQDFDKQFKGTFRDYKAFASARRDKNFEDEYAKWAESGFDNAKNAMEAGGMQVEMMDDEDAVLADLVAQSQSAGGRMQALQVGNQMAAQQVQQTQKLRQLLAAQTNMQAQALAQQTQRQAAEDANTNRFFNQPKKSKGKEF</sequence>
<dbReference type="AlphaFoldDB" id="Q7WZL9"/>
<dbReference type="NCBIfam" id="TIGR02780">
    <property type="entry name" value="TrbJ_Ti"/>
    <property type="match status" value="1"/>
</dbReference>
<organism evidence="3">
    <name type="scientific">Stenotrophomonas maltophilia</name>
    <name type="common">Pseudomonas maltophilia</name>
    <name type="synonym">Xanthomonas maltophilia</name>
    <dbReference type="NCBI Taxonomy" id="40324"/>
    <lineage>
        <taxon>Bacteria</taxon>
        <taxon>Pseudomonadati</taxon>
        <taxon>Pseudomonadota</taxon>
        <taxon>Gammaproteobacteria</taxon>
        <taxon>Lysobacterales</taxon>
        <taxon>Lysobacteraceae</taxon>
        <taxon>Stenotrophomonas</taxon>
        <taxon>Stenotrophomonas maltophilia group</taxon>
    </lineage>
</organism>
<dbReference type="EMBL" id="AY299014">
    <property type="protein sequence ID" value="AAP82053.1"/>
    <property type="molecule type" value="Genomic_DNA"/>
</dbReference>
<reference evidence="3" key="1">
    <citation type="submission" date="2003-05" db="EMBL/GenBank/DDBJ databases">
        <title>Characterization of the transfer region of the 68 kb plasmid pBI1063.</title>
        <authorList>
            <person name="Battermann A."/>
            <person name="Disque-Kochem C."/>
            <person name="Dreiseikelmann B."/>
        </authorList>
    </citation>
    <scope>NUCLEOTIDE SEQUENCE</scope>
    <source>
        <plasmid evidence="3">pBI1063</plasmid>
    </source>
</reference>
<proteinExistence type="predicted"/>
<gene>
    <name evidence="3" type="primary">trbJ</name>
</gene>
<geneLocation type="plasmid" evidence="3">
    <name>pBI1063</name>
</geneLocation>
<accession>Q7WZL9</accession>
<keyword evidence="2" id="KW-0732">Signal</keyword>
<protein>
    <submittedName>
        <fullName evidence="3">Putative mating pair formation protein</fullName>
    </submittedName>
</protein>
<evidence type="ECO:0000313" key="3">
    <source>
        <dbReference type="EMBL" id="AAP82053.1"/>
    </source>
</evidence>
<feature type="region of interest" description="Disordered" evidence="1">
    <location>
        <begin position="238"/>
        <end position="265"/>
    </location>
</feature>
<evidence type="ECO:0000256" key="1">
    <source>
        <dbReference type="SAM" id="MobiDB-lite"/>
    </source>
</evidence>
<feature type="signal peptide" evidence="2">
    <location>
        <begin position="1"/>
        <end position="44"/>
    </location>
</feature>
<dbReference type="InterPro" id="IPR014147">
    <property type="entry name" value="T4SS_TrbJ"/>
</dbReference>
<evidence type="ECO:0000256" key="2">
    <source>
        <dbReference type="SAM" id="SignalP"/>
    </source>
</evidence>
<feature type="chain" id="PRO_5004296427" evidence="2">
    <location>
        <begin position="45"/>
        <end position="265"/>
    </location>
</feature>
<name>Q7WZL9_STEMA</name>
<keyword evidence="3" id="KW-0614">Plasmid</keyword>